<dbReference type="SUPFAM" id="SSF48557">
    <property type="entry name" value="L-aspartase-like"/>
    <property type="match status" value="1"/>
</dbReference>
<evidence type="ECO:0000313" key="1">
    <source>
        <dbReference type="EMBL" id="SVD98498.1"/>
    </source>
</evidence>
<dbReference type="InterPro" id="IPR008948">
    <property type="entry name" value="L-Aspartase-like"/>
</dbReference>
<organism evidence="1">
    <name type="scientific">marine metagenome</name>
    <dbReference type="NCBI Taxonomy" id="408172"/>
    <lineage>
        <taxon>unclassified sequences</taxon>
        <taxon>metagenomes</taxon>
        <taxon>ecological metagenomes</taxon>
    </lineage>
</organism>
<proteinExistence type="predicted"/>
<sequence length="91" mass="10166">MAIVIGNTRLSTDKLVRIARYNEKVELHADALVLIRKCRDMLEKKIKAGEIMYGVNTGIGEFSEVVLDDDKIKDFQKYLIYNHAAGIGGPA</sequence>
<dbReference type="Pfam" id="PF00221">
    <property type="entry name" value="Lyase_aromatic"/>
    <property type="match status" value="1"/>
</dbReference>
<dbReference type="InterPro" id="IPR024083">
    <property type="entry name" value="Fumarase/histidase_N"/>
</dbReference>
<feature type="non-terminal residue" evidence="1">
    <location>
        <position position="91"/>
    </location>
</feature>
<dbReference type="GO" id="GO:0003824">
    <property type="term" value="F:catalytic activity"/>
    <property type="evidence" value="ECO:0007669"/>
    <property type="project" value="InterPro"/>
</dbReference>
<dbReference type="EMBL" id="UINC01186328">
    <property type="protein sequence ID" value="SVD98498.1"/>
    <property type="molecule type" value="Genomic_DNA"/>
</dbReference>
<dbReference type="AlphaFoldDB" id="A0A382ZUZ6"/>
<name>A0A382ZUZ6_9ZZZZ</name>
<reference evidence="1" key="1">
    <citation type="submission" date="2018-05" db="EMBL/GenBank/DDBJ databases">
        <authorList>
            <person name="Lanie J.A."/>
            <person name="Ng W.-L."/>
            <person name="Kazmierczak K.M."/>
            <person name="Andrzejewski T.M."/>
            <person name="Davidsen T.M."/>
            <person name="Wayne K.J."/>
            <person name="Tettelin H."/>
            <person name="Glass J.I."/>
            <person name="Rusch D."/>
            <person name="Podicherti R."/>
            <person name="Tsui H.-C.T."/>
            <person name="Winkler M.E."/>
        </authorList>
    </citation>
    <scope>NUCLEOTIDE SEQUENCE</scope>
</reference>
<accession>A0A382ZUZ6</accession>
<protein>
    <recommendedName>
        <fullName evidence="2">Phenylalanine ammonia-lyase</fullName>
    </recommendedName>
</protein>
<dbReference type="InterPro" id="IPR001106">
    <property type="entry name" value="Aromatic_Lyase"/>
</dbReference>
<evidence type="ECO:0008006" key="2">
    <source>
        <dbReference type="Google" id="ProtNLM"/>
    </source>
</evidence>
<dbReference type="Gene3D" id="1.10.275.10">
    <property type="entry name" value="Fumarase/aspartase (N-terminal domain)"/>
    <property type="match status" value="1"/>
</dbReference>
<gene>
    <name evidence="1" type="ORF">METZ01_LOCUS451352</name>
</gene>